<comment type="similarity">
    <text evidence="8">Belongs to the ABC transporter superfamily. ABCB family. Heavy Metal importer (TC 3.A.1.210) subfamily.</text>
</comment>
<evidence type="ECO:0000256" key="8">
    <source>
        <dbReference type="ARBA" id="ARBA00024363"/>
    </source>
</evidence>
<dbReference type="Gene3D" id="1.20.1560.10">
    <property type="entry name" value="ABC transporter type 1, transmembrane domain"/>
    <property type="match status" value="1"/>
</dbReference>
<dbReference type="GO" id="GO:0036246">
    <property type="term" value="P:phytochelatin 2 import into vacuole"/>
    <property type="evidence" value="ECO:0007669"/>
    <property type="project" value="EnsemblFungi"/>
</dbReference>
<evidence type="ECO:0000256" key="3">
    <source>
        <dbReference type="ARBA" id="ARBA00022692"/>
    </source>
</evidence>
<keyword evidence="7 10" id="KW-0472">Membrane</keyword>
<dbReference type="GO" id="GO:0098849">
    <property type="term" value="P:cellular detoxification of cadmium ion"/>
    <property type="evidence" value="ECO:0007669"/>
    <property type="project" value="EnsemblFungi"/>
</dbReference>
<evidence type="ECO:0000313" key="13">
    <source>
        <dbReference type="EMBL" id="EON67304.1"/>
    </source>
</evidence>
<keyword evidence="14" id="KW-1185">Reference proteome</keyword>
<evidence type="ECO:0000256" key="1">
    <source>
        <dbReference type="ARBA" id="ARBA00004141"/>
    </source>
</evidence>
<dbReference type="PROSITE" id="PS50929">
    <property type="entry name" value="ABC_TM1F"/>
    <property type="match status" value="1"/>
</dbReference>
<feature type="region of interest" description="Disordered" evidence="9">
    <location>
        <begin position="61"/>
        <end position="99"/>
    </location>
</feature>
<feature type="domain" description="ABC transmembrane type-1" evidence="12">
    <location>
        <begin position="338"/>
        <end position="624"/>
    </location>
</feature>
<dbReference type="GO" id="GO:0036249">
    <property type="term" value="P:cadmium ion import into vacuole"/>
    <property type="evidence" value="ECO:0007669"/>
    <property type="project" value="EnsemblFungi"/>
</dbReference>
<evidence type="ECO:0000259" key="11">
    <source>
        <dbReference type="PROSITE" id="PS50893"/>
    </source>
</evidence>
<dbReference type="SUPFAM" id="SSF90123">
    <property type="entry name" value="ABC transporter transmembrane region"/>
    <property type="match status" value="1"/>
</dbReference>
<dbReference type="AlphaFoldDB" id="R7YZT3"/>
<sequence>MAERTLVTGASMDDARPGYDSGLAANTASHRILRTLHYAYPIVLLLFFLCAFTLRSIRASSKRNSNGSGASDQQLGPGGKPLPNLDPTRNAPKKPKHDDISRPRKLVFEWISVVLALTFIGNTINVIVHALYDRGEQWWCGQAMVIYLVGSFFVYSLLVISLLDTKPSPTGAHLATWIFATLMEIVILGASFAIYTTRHREPRAGKGRWGKLRGNATEWEITELALDLFRILLLLFLIGFYVLFVASYGKKKEEQPTANGPSESTGLLAESRAENGHAVAYGSAPAGGKHKHTEGAPAGWSRPDGVPSRSWWEYIKGYSVFFPYLWPSKNRRLQIIVVICFTIVVFQRVVNVLVPYQVGKITDDLSGENGQIKMPWGAICLYIFYRLLQGGNGLLGALRSTLWIPIGQYSYRELSVAAFEHVHGLSLDFHLGKKTGEVLSALGKGSSINTFLEQVTFQVVPMLVDLCVAIAYFLIAFDAYYALVVAVVTFWYVYLTIRMAQWRAEIRRQMVNADREEDAVKNDSMVSYETVKYFNAEAYEFNRYRNAVMKYQKAEYHVLFSLNIMNVTQNLVFMLGLMVACFVAAYQVTTGVRKVGNFVTLLTYMAQLQGPLNFFGTFYRMIQSAMINSERMLELFKEQPTVVDQPHAKELPSCEGEIRFNDVHFAYDARKPALNGLDFRCPPGTTTALVGESGGGKSTVFRLLFRFYNIQAGSIQVDGHYVEDVTIDSLRRHIGVVPQDTVLFNETVMYNLRYANPNATDEQVYEACRAASIHDKILSFPDGYETKVGERGLRLSGGEKQRVAIARTILKNPRIIMLDEATAALDTETEQHIQDALTTLSQGRTMLVIAHRLSTIVRADQILVLHEGRVAERGSHEELLAKKGRYASMWKKQVKAQRAAEEAKALNDKAQRLRRESQDGGVKGGEEGSASSSEDEKDQAKAKAIEKQAQEEAGKAGGSKP</sequence>
<feature type="compositionally biased region" description="Polar residues" evidence="9">
    <location>
        <begin position="61"/>
        <end position="74"/>
    </location>
</feature>
<dbReference type="HOGENOM" id="CLU_000604_6_1_1"/>
<dbReference type="InterPro" id="IPR003439">
    <property type="entry name" value="ABC_transporter-like_ATP-bd"/>
</dbReference>
<dbReference type="RefSeq" id="XP_007782621.1">
    <property type="nucleotide sequence ID" value="XM_007784431.1"/>
</dbReference>
<dbReference type="EMBL" id="JH767586">
    <property type="protein sequence ID" value="EON67304.1"/>
    <property type="molecule type" value="Genomic_DNA"/>
</dbReference>
<feature type="transmembrane region" description="Helical" evidence="10">
    <location>
        <begin position="335"/>
        <end position="356"/>
    </location>
</feature>
<keyword evidence="3 10" id="KW-0812">Transmembrane</keyword>
<keyword evidence="2" id="KW-0813">Transport</keyword>
<evidence type="ECO:0008006" key="15">
    <source>
        <dbReference type="Google" id="ProtNLM"/>
    </source>
</evidence>
<protein>
    <recommendedName>
        <fullName evidence="15">Heavy metal tolerance protein</fullName>
    </recommendedName>
</protein>
<dbReference type="PANTHER" id="PTHR24221">
    <property type="entry name" value="ATP-BINDING CASSETTE SUB-FAMILY B"/>
    <property type="match status" value="1"/>
</dbReference>
<feature type="compositionally biased region" description="Basic and acidic residues" evidence="9">
    <location>
        <begin position="904"/>
        <end position="918"/>
    </location>
</feature>
<dbReference type="GeneID" id="19903868"/>
<dbReference type="GO" id="GO:0071996">
    <property type="term" value="P:glutathione transmembrane import into vacuole"/>
    <property type="evidence" value="ECO:0007669"/>
    <property type="project" value="EnsemblFungi"/>
</dbReference>
<evidence type="ECO:0000256" key="10">
    <source>
        <dbReference type="SAM" id="Phobius"/>
    </source>
</evidence>
<dbReference type="Pfam" id="PF00664">
    <property type="entry name" value="ABC_membrane"/>
    <property type="match status" value="1"/>
</dbReference>
<dbReference type="OrthoDB" id="6500128at2759"/>
<feature type="domain" description="ABC transporter" evidence="11">
    <location>
        <begin position="658"/>
        <end position="892"/>
    </location>
</feature>
<dbReference type="Gene3D" id="3.40.50.300">
    <property type="entry name" value="P-loop containing nucleotide triphosphate hydrolases"/>
    <property type="match status" value="1"/>
</dbReference>
<evidence type="ECO:0000313" key="14">
    <source>
        <dbReference type="Proteomes" id="UP000016924"/>
    </source>
</evidence>
<dbReference type="InterPro" id="IPR036640">
    <property type="entry name" value="ABC1_TM_sf"/>
</dbReference>
<feature type="transmembrane region" description="Helical" evidence="10">
    <location>
        <begin position="38"/>
        <end position="57"/>
    </location>
</feature>
<dbReference type="Proteomes" id="UP000016924">
    <property type="component" value="Unassembled WGS sequence"/>
</dbReference>
<dbReference type="GO" id="GO:0016887">
    <property type="term" value="F:ATP hydrolysis activity"/>
    <property type="evidence" value="ECO:0007669"/>
    <property type="project" value="InterPro"/>
</dbReference>
<dbReference type="GO" id="GO:0044604">
    <property type="term" value="F:ABC-type phytochelatin transporter activity"/>
    <property type="evidence" value="ECO:0007669"/>
    <property type="project" value="EnsemblFungi"/>
</dbReference>
<feature type="transmembrane region" description="Helical" evidence="10">
    <location>
        <begin position="175"/>
        <end position="195"/>
    </location>
</feature>
<feature type="transmembrane region" description="Helical" evidence="10">
    <location>
        <begin position="106"/>
        <end position="132"/>
    </location>
</feature>
<feature type="region of interest" description="Disordered" evidence="9">
    <location>
        <begin position="282"/>
        <end position="304"/>
    </location>
</feature>
<dbReference type="InterPro" id="IPR011527">
    <property type="entry name" value="ABC1_TM_dom"/>
</dbReference>
<dbReference type="OMA" id="YYGAEHY"/>
<name>R7YZT3_CONA1</name>
<evidence type="ECO:0000256" key="6">
    <source>
        <dbReference type="ARBA" id="ARBA00022989"/>
    </source>
</evidence>
<dbReference type="STRING" id="1168221.R7YZT3"/>
<dbReference type="CDD" id="cd18583">
    <property type="entry name" value="ABC_6TM_HMT1"/>
    <property type="match status" value="1"/>
</dbReference>
<feature type="transmembrane region" description="Helical" evidence="10">
    <location>
        <begin position="571"/>
        <end position="589"/>
    </location>
</feature>
<evidence type="ECO:0000256" key="4">
    <source>
        <dbReference type="ARBA" id="ARBA00022741"/>
    </source>
</evidence>
<dbReference type="PANTHER" id="PTHR24221:SF651">
    <property type="entry name" value="HEAVY METAL TOLERANCE PROTEIN"/>
    <property type="match status" value="1"/>
</dbReference>
<dbReference type="SMART" id="SM00382">
    <property type="entry name" value="AAA"/>
    <property type="match status" value="1"/>
</dbReference>
<comment type="subcellular location">
    <subcellularLocation>
        <location evidence="1">Membrane</location>
        <topology evidence="1">Multi-pass membrane protein</topology>
    </subcellularLocation>
</comment>
<dbReference type="PROSITE" id="PS50893">
    <property type="entry name" value="ABC_TRANSPORTER_2"/>
    <property type="match status" value="1"/>
</dbReference>
<accession>R7YZT3</accession>
<keyword evidence="4" id="KW-0547">Nucleotide-binding</keyword>
<dbReference type="InterPro" id="IPR017871">
    <property type="entry name" value="ABC_transporter-like_CS"/>
</dbReference>
<keyword evidence="5" id="KW-0067">ATP-binding</keyword>
<dbReference type="FunFam" id="1.20.1560.10:FF:000050">
    <property type="entry name" value="Vacuolar ABC heavy metal transporter (Hmt1)"/>
    <property type="match status" value="1"/>
</dbReference>
<dbReference type="CDD" id="cd03253">
    <property type="entry name" value="ABCC_ATM1_transporter"/>
    <property type="match status" value="1"/>
</dbReference>
<dbReference type="InterPro" id="IPR027417">
    <property type="entry name" value="P-loop_NTPase"/>
</dbReference>
<dbReference type="FunFam" id="3.40.50.300:FF:000186">
    <property type="entry name" value="ATP-binding cassette sub-family B member 7, mitochondrial"/>
    <property type="match status" value="1"/>
</dbReference>
<feature type="transmembrane region" description="Helical" evidence="10">
    <location>
        <begin position="481"/>
        <end position="500"/>
    </location>
</feature>
<dbReference type="PROSITE" id="PS00211">
    <property type="entry name" value="ABC_TRANSPORTER_1"/>
    <property type="match status" value="1"/>
</dbReference>
<evidence type="ECO:0000256" key="7">
    <source>
        <dbReference type="ARBA" id="ARBA00023136"/>
    </source>
</evidence>
<keyword evidence="6 10" id="KW-1133">Transmembrane helix</keyword>
<feature type="compositionally biased region" description="Basic and acidic residues" evidence="9">
    <location>
        <begin position="938"/>
        <end position="954"/>
    </location>
</feature>
<dbReference type="Pfam" id="PF00005">
    <property type="entry name" value="ABC_tran"/>
    <property type="match status" value="1"/>
</dbReference>
<evidence type="ECO:0000256" key="9">
    <source>
        <dbReference type="SAM" id="MobiDB-lite"/>
    </source>
</evidence>
<evidence type="ECO:0000256" key="2">
    <source>
        <dbReference type="ARBA" id="ARBA00022448"/>
    </source>
</evidence>
<gene>
    <name evidence="13" type="ORF">W97_06557</name>
</gene>
<dbReference type="InterPro" id="IPR039421">
    <property type="entry name" value="Type_1_exporter"/>
</dbReference>
<dbReference type="GO" id="GO:0000329">
    <property type="term" value="C:fungal-type vacuole membrane"/>
    <property type="evidence" value="ECO:0007669"/>
    <property type="project" value="EnsemblFungi"/>
</dbReference>
<dbReference type="eggNOG" id="KOG0056">
    <property type="taxonomic scope" value="Eukaryota"/>
</dbReference>
<evidence type="ECO:0000259" key="12">
    <source>
        <dbReference type="PROSITE" id="PS50929"/>
    </source>
</evidence>
<evidence type="ECO:0000256" key="5">
    <source>
        <dbReference type="ARBA" id="ARBA00022840"/>
    </source>
</evidence>
<dbReference type="SUPFAM" id="SSF52540">
    <property type="entry name" value="P-loop containing nucleoside triphosphate hydrolases"/>
    <property type="match status" value="1"/>
</dbReference>
<organism evidence="13 14">
    <name type="scientific">Coniosporium apollinis (strain CBS 100218)</name>
    <name type="common">Rock-inhabiting black yeast</name>
    <dbReference type="NCBI Taxonomy" id="1168221"/>
    <lineage>
        <taxon>Eukaryota</taxon>
        <taxon>Fungi</taxon>
        <taxon>Dikarya</taxon>
        <taxon>Ascomycota</taxon>
        <taxon>Pezizomycotina</taxon>
        <taxon>Dothideomycetes</taxon>
        <taxon>Dothideomycetes incertae sedis</taxon>
        <taxon>Coniosporium</taxon>
    </lineage>
</organism>
<feature type="transmembrane region" description="Helical" evidence="10">
    <location>
        <begin position="144"/>
        <end position="163"/>
    </location>
</feature>
<dbReference type="InterPro" id="IPR003593">
    <property type="entry name" value="AAA+_ATPase"/>
</dbReference>
<dbReference type="GO" id="GO:0005524">
    <property type="term" value="F:ATP binding"/>
    <property type="evidence" value="ECO:0007669"/>
    <property type="project" value="UniProtKB-KW"/>
</dbReference>
<proteinExistence type="inferred from homology"/>
<reference evidence="14" key="1">
    <citation type="submission" date="2012-06" db="EMBL/GenBank/DDBJ databases">
        <title>The genome sequence of Coniosporium apollinis CBS 100218.</title>
        <authorList>
            <consortium name="The Broad Institute Genome Sequencing Platform"/>
            <person name="Cuomo C."/>
            <person name="Gorbushina A."/>
            <person name="Noack S."/>
            <person name="Walker B."/>
            <person name="Young S.K."/>
            <person name="Zeng Q."/>
            <person name="Gargeya S."/>
            <person name="Fitzgerald M."/>
            <person name="Haas B."/>
            <person name="Abouelleil A."/>
            <person name="Alvarado L."/>
            <person name="Arachchi H.M."/>
            <person name="Berlin A.M."/>
            <person name="Chapman S.B."/>
            <person name="Goldberg J."/>
            <person name="Griggs A."/>
            <person name="Gujja S."/>
            <person name="Hansen M."/>
            <person name="Howarth C."/>
            <person name="Imamovic A."/>
            <person name="Larimer J."/>
            <person name="McCowan C."/>
            <person name="Montmayeur A."/>
            <person name="Murphy C."/>
            <person name="Neiman D."/>
            <person name="Pearson M."/>
            <person name="Priest M."/>
            <person name="Roberts A."/>
            <person name="Saif S."/>
            <person name="Shea T."/>
            <person name="Sisk P."/>
            <person name="Sykes S."/>
            <person name="Wortman J."/>
            <person name="Nusbaum C."/>
            <person name="Birren B."/>
        </authorList>
    </citation>
    <scope>NUCLEOTIDE SEQUENCE [LARGE SCALE GENOMIC DNA]</scope>
    <source>
        <strain evidence="14">CBS 100218</strain>
    </source>
</reference>
<feature type="transmembrane region" description="Helical" evidence="10">
    <location>
        <begin position="228"/>
        <end position="246"/>
    </location>
</feature>
<feature type="region of interest" description="Disordered" evidence="9">
    <location>
        <begin position="904"/>
        <end position="961"/>
    </location>
</feature>